<dbReference type="Proteomes" id="UP001177769">
    <property type="component" value="Chromosome"/>
</dbReference>
<organism evidence="1 2">
    <name type="scientific">Paucibacter sediminis</name>
    <dbReference type="NCBI Taxonomy" id="3019553"/>
    <lineage>
        <taxon>Bacteria</taxon>
        <taxon>Pseudomonadati</taxon>
        <taxon>Pseudomonadota</taxon>
        <taxon>Betaproteobacteria</taxon>
        <taxon>Burkholderiales</taxon>
        <taxon>Sphaerotilaceae</taxon>
        <taxon>Roseateles</taxon>
    </lineage>
</organism>
<sequence length="58" mass="6291">MMLNMLALLGVLLTALYFIGLAAVALAIPERAGRFLASFAETPIAHFVEMTLRLRSPS</sequence>
<keyword evidence="2" id="KW-1185">Reference proteome</keyword>
<name>A0AA95SR11_9BURK</name>
<evidence type="ECO:0000313" key="1">
    <source>
        <dbReference type="EMBL" id="WIT14120.1"/>
    </source>
</evidence>
<dbReference type="EMBL" id="CP116346">
    <property type="protein sequence ID" value="WIT14120.1"/>
    <property type="molecule type" value="Genomic_DNA"/>
</dbReference>
<proteinExistence type="predicted"/>
<evidence type="ECO:0000313" key="2">
    <source>
        <dbReference type="Proteomes" id="UP001177769"/>
    </source>
</evidence>
<accession>A0AA95SR11</accession>
<protein>
    <submittedName>
        <fullName evidence="1">Uncharacterized protein</fullName>
    </submittedName>
</protein>
<gene>
    <name evidence="1" type="ORF">PFX98_10990</name>
</gene>
<dbReference type="RefSeq" id="WP_285235243.1">
    <property type="nucleotide sequence ID" value="NZ_CP116346.1"/>
</dbReference>
<dbReference type="KEGG" id="pais:PFX98_10990"/>
<reference evidence="1" key="1">
    <citation type="submission" date="2023-01" db="EMBL/GenBank/DDBJ databases">
        <title>Whole genome sequence of Paucibacter sp. S2-9 isolated from pond sediment.</title>
        <authorList>
            <person name="Jung J.Y."/>
        </authorList>
    </citation>
    <scope>NUCLEOTIDE SEQUENCE</scope>
    <source>
        <strain evidence="1">S2-9</strain>
    </source>
</reference>
<dbReference type="AlphaFoldDB" id="A0AA95SR11"/>